<dbReference type="GO" id="GO:0005484">
    <property type="term" value="F:SNAP receptor activity"/>
    <property type="evidence" value="ECO:0007669"/>
    <property type="project" value="InterPro"/>
</dbReference>
<keyword evidence="6" id="KW-1185">Reference proteome</keyword>
<dbReference type="GO" id="GO:0006886">
    <property type="term" value="P:intracellular protein transport"/>
    <property type="evidence" value="ECO:0007669"/>
    <property type="project" value="InterPro"/>
</dbReference>
<dbReference type="GO" id="GO:0048787">
    <property type="term" value="C:presynaptic active zone membrane"/>
    <property type="evidence" value="ECO:0007669"/>
    <property type="project" value="TreeGrafter"/>
</dbReference>
<proteinExistence type="inferred from homology"/>
<evidence type="ECO:0000259" key="4">
    <source>
        <dbReference type="PROSITE" id="PS50192"/>
    </source>
</evidence>
<dbReference type="GO" id="GO:0048278">
    <property type="term" value="P:vesicle docking"/>
    <property type="evidence" value="ECO:0007669"/>
    <property type="project" value="TreeGrafter"/>
</dbReference>
<dbReference type="PANTHER" id="PTHR19957">
    <property type="entry name" value="SYNTAXIN"/>
    <property type="match status" value="1"/>
</dbReference>
<evidence type="ECO:0000256" key="2">
    <source>
        <dbReference type="ARBA" id="ARBA00023054"/>
    </source>
</evidence>
<dbReference type="InterPro" id="IPR000727">
    <property type="entry name" value="T_SNARE_dom"/>
</dbReference>
<evidence type="ECO:0000256" key="3">
    <source>
        <dbReference type="RuleBase" id="RU003858"/>
    </source>
</evidence>
<dbReference type="InterPro" id="IPR045242">
    <property type="entry name" value="Syntaxin"/>
</dbReference>
<comment type="caution">
    <text evidence="5">The sequence shown here is derived from an EMBL/GenBank/DDBJ whole genome shotgun (WGS) entry which is preliminary data.</text>
</comment>
<sequence length="276" mass="31423">MKDRLGDLTARCNDITITTPVGSNAFLEEFLPKVDEVQKLIERISLCVGEVKLRHTTILTQINPPTYARDELEQFSNDIKHTADLIRVKLKDLEGKASEYENANPSSVYCRIQSTQHTVLSLRFAEIMSMYNQELLSFRTRSKEQIQRQLEISGRVITGEETEVLLQSSNHAVFTSNINSGSCITGQTLNEIESRHKDILCLEASIRELQNMFMDIAVLVNRQGEMANNIAKTVLKAENYVDQGKKNIEQARDYKTSWHILPSFMRRAKPKTNEGS</sequence>
<dbReference type="InterPro" id="IPR006011">
    <property type="entry name" value="Syntaxin_N"/>
</dbReference>
<dbReference type="InterPro" id="IPR010989">
    <property type="entry name" value="SNARE"/>
</dbReference>
<protein>
    <recommendedName>
        <fullName evidence="4">t-SNARE coiled-coil homology domain-containing protein</fullName>
    </recommendedName>
</protein>
<accession>A0AAW1Z1H1</accession>
<dbReference type="SMART" id="SM00397">
    <property type="entry name" value="t_SNARE"/>
    <property type="match status" value="1"/>
</dbReference>
<evidence type="ECO:0000313" key="6">
    <source>
        <dbReference type="Proteomes" id="UP001479290"/>
    </source>
</evidence>
<evidence type="ECO:0000256" key="1">
    <source>
        <dbReference type="ARBA" id="ARBA00009063"/>
    </source>
</evidence>
<dbReference type="PROSITE" id="PS50192">
    <property type="entry name" value="T_SNARE"/>
    <property type="match status" value="1"/>
</dbReference>
<dbReference type="Gene3D" id="1.20.5.110">
    <property type="match status" value="1"/>
</dbReference>
<dbReference type="Pfam" id="PF00804">
    <property type="entry name" value="Syntaxin"/>
    <property type="match status" value="1"/>
</dbReference>
<dbReference type="InterPro" id="IPR006012">
    <property type="entry name" value="Syntaxin/epimorphin_CS"/>
</dbReference>
<dbReference type="Proteomes" id="UP001479290">
    <property type="component" value="Unassembled WGS sequence"/>
</dbReference>
<dbReference type="PROSITE" id="PS00914">
    <property type="entry name" value="SYNTAXIN"/>
    <property type="match status" value="1"/>
</dbReference>
<dbReference type="GO" id="GO:0008021">
    <property type="term" value="C:synaptic vesicle"/>
    <property type="evidence" value="ECO:0007669"/>
    <property type="project" value="TreeGrafter"/>
</dbReference>
<dbReference type="CDD" id="cd00179">
    <property type="entry name" value="SynN"/>
    <property type="match status" value="1"/>
</dbReference>
<evidence type="ECO:0000313" key="5">
    <source>
        <dbReference type="EMBL" id="KAK9955250.1"/>
    </source>
</evidence>
<dbReference type="GO" id="GO:0031201">
    <property type="term" value="C:SNARE complex"/>
    <property type="evidence" value="ECO:0007669"/>
    <property type="project" value="TreeGrafter"/>
</dbReference>
<name>A0AAW1Z1H1_CULAL</name>
<dbReference type="PANTHER" id="PTHR19957:SF36">
    <property type="entry name" value="SYNTAXIN-2"/>
    <property type="match status" value="1"/>
</dbReference>
<dbReference type="SMART" id="SM00503">
    <property type="entry name" value="SynN"/>
    <property type="match status" value="1"/>
</dbReference>
<feature type="domain" description="T-SNARE coiled-coil homology" evidence="4">
    <location>
        <begin position="189"/>
        <end position="251"/>
    </location>
</feature>
<dbReference type="Gene3D" id="1.20.58.70">
    <property type="match status" value="1"/>
</dbReference>
<reference evidence="5 6" key="1">
    <citation type="submission" date="2024-05" db="EMBL/GenBank/DDBJ databases">
        <title>A high-quality chromosomal-level genome assembly of Topmouth culter (Culter alburnus).</title>
        <authorList>
            <person name="Zhao H."/>
        </authorList>
    </citation>
    <scope>NUCLEOTIDE SEQUENCE [LARGE SCALE GENOMIC DNA]</scope>
    <source>
        <strain evidence="5">CATC2023</strain>
        <tissue evidence="5">Muscle</tissue>
    </source>
</reference>
<keyword evidence="2" id="KW-0175">Coiled coil</keyword>
<dbReference type="AlphaFoldDB" id="A0AAW1Z1H1"/>
<dbReference type="GO" id="GO:0031629">
    <property type="term" value="P:synaptic vesicle fusion to presynaptic active zone membrane"/>
    <property type="evidence" value="ECO:0007669"/>
    <property type="project" value="TreeGrafter"/>
</dbReference>
<gene>
    <name evidence="5" type="ORF">ABG768_015135</name>
</gene>
<dbReference type="GO" id="GO:0000149">
    <property type="term" value="F:SNARE binding"/>
    <property type="evidence" value="ECO:0007669"/>
    <property type="project" value="TreeGrafter"/>
</dbReference>
<dbReference type="EMBL" id="JAWDJR010000021">
    <property type="protein sequence ID" value="KAK9955250.1"/>
    <property type="molecule type" value="Genomic_DNA"/>
</dbReference>
<dbReference type="CDD" id="cd15848">
    <property type="entry name" value="SNARE_syntaxin1-like"/>
    <property type="match status" value="1"/>
</dbReference>
<organism evidence="5 6">
    <name type="scientific">Culter alburnus</name>
    <name type="common">Topmouth culter</name>
    <dbReference type="NCBI Taxonomy" id="194366"/>
    <lineage>
        <taxon>Eukaryota</taxon>
        <taxon>Metazoa</taxon>
        <taxon>Chordata</taxon>
        <taxon>Craniata</taxon>
        <taxon>Vertebrata</taxon>
        <taxon>Euteleostomi</taxon>
        <taxon>Actinopterygii</taxon>
        <taxon>Neopterygii</taxon>
        <taxon>Teleostei</taxon>
        <taxon>Ostariophysi</taxon>
        <taxon>Cypriniformes</taxon>
        <taxon>Xenocyprididae</taxon>
        <taxon>Xenocypridinae</taxon>
        <taxon>Culter</taxon>
    </lineage>
</organism>
<comment type="similarity">
    <text evidence="1 3">Belongs to the syntaxin family.</text>
</comment>
<dbReference type="SUPFAM" id="SSF47661">
    <property type="entry name" value="t-snare proteins"/>
    <property type="match status" value="1"/>
</dbReference>